<accession>A0A150J0E4</accession>
<evidence type="ECO:0000313" key="5">
    <source>
        <dbReference type="Proteomes" id="UP000091929"/>
    </source>
</evidence>
<name>A0A150IKY7_9EURY</name>
<dbReference type="Proteomes" id="UP000091929">
    <property type="component" value="Unassembled WGS sequence"/>
</dbReference>
<evidence type="ECO:0008006" key="7">
    <source>
        <dbReference type="Google" id="ProtNLM"/>
    </source>
</evidence>
<keyword evidence="1" id="KW-0472">Membrane</keyword>
<reference evidence="5 6" key="1">
    <citation type="journal article" date="2016" name="ISME J.">
        <title>Chasing the elusive Euryarchaeota class WSA2: genomes reveal a uniquely fastidious methyl-reducing methanogen.</title>
        <authorList>
            <person name="Nobu M.K."/>
            <person name="Narihiro T."/>
            <person name="Kuroda K."/>
            <person name="Mei R."/>
            <person name="Liu W.T."/>
        </authorList>
    </citation>
    <scope>NUCLEOTIDE SEQUENCE [LARGE SCALE GENOMIC DNA]</scope>
    <source>
        <strain evidence="2">B03fssc0709_Meth_Bin005</strain>
        <strain evidence="3">B15fssc0709_Meth_Bin003</strain>
        <strain evidence="4">BMIXfssc0709_Meth_Bin006</strain>
    </source>
</reference>
<evidence type="ECO:0000313" key="2">
    <source>
        <dbReference type="EMBL" id="KYC45686.1"/>
    </source>
</evidence>
<dbReference type="InterPro" id="IPR036488">
    <property type="entry name" value="DUF1883-like_sf"/>
</dbReference>
<dbReference type="AlphaFoldDB" id="A0A150IKY7"/>
<dbReference type="Gene3D" id="4.10.1210.10">
    <property type="entry name" value="Atu1913-like"/>
    <property type="match status" value="1"/>
</dbReference>
<protein>
    <recommendedName>
        <fullName evidence="7">Emp24/gp25L/p24 family/GOLD</fullName>
    </recommendedName>
</protein>
<dbReference type="EMBL" id="LNJC01000011">
    <property type="protein sequence ID" value="KYC50595.1"/>
    <property type="molecule type" value="Genomic_DNA"/>
</dbReference>
<gene>
    <name evidence="2" type="ORF">APG10_00677</name>
    <name evidence="3" type="ORF">APG11_00752</name>
    <name evidence="4" type="ORF">APG12_00729</name>
</gene>
<comment type="caution">
    <text evidence="2">The sequence shown here is derived from an EMBL/GenBank/DDBJ whole genome shotgun (WGS) entry which is preliminary data.</text>
</comment>
<evidence type="ECO:0000313" key="6">
    <source>
        <dbReference type="Proteomes" id="UP000092401"/>
    </source>
</evidence>
<keyword evidence="1" id="KW-1133">Transmembrane helix</keyword>
<sequence>MNTLSKIFGFIVLILIISGAYLFITDYFSPKWSVKEETFVAAGDTKIFSFDLKAGETLEIEYKANSLLEIRLVDQPNYEIRQNGGFYKYHELPSLSTDGKILFEAPHGGKWYLILYNRTDRYADINLNVRIVSNR</sequence>
<feature type="transmembrane region" description="Helical" evidence="1">
    <location>
        <begin position="6"/>
        <end position="24"/>
    </location>
</feature>
<organism evidence="2 6">
    <name type="scientific">Candidatus Methanofastidiosum methylothiophilum</name>
    <dbReference type="NCBI Taxonomy" id="1705564"/>
    <lineage>
        <taxon>Archaea</taxon>
        <taxon>Methanobacteriati</taxon>
        <taxon>Methanobacteriota</taxon>
        <taxon>Stenosarchaea group</taxon>
        <taxon>Candidatus Methanofastidiosia</taxon>
        <taxon>Candidatus Methanofastidiosales</taxon>
        <taxon>Candidatus Methanofastidiosaceae</taxon>
        <taxon>Candidatus Methanofastidiosum</taxon>
    </lineage>
</organism>
<evidence type="ECO:0000256" key="1">
    <source>
        <dbReference type="SAM" id="Phobius"/>
    </source>
</evidence>
<evidence type="ECO:0000313" key="4">
    <source>
        <dbReference type="EMBL" id="KYC50595.1"/>
    </source>
</evidence>
<proteinExistence type="predicted"/>
<dbReference type="EMBL" id="LNGF01000013">
    <property type="protein sequence ID" value="KYC47977.1"/>
    <property type="molecule type" value="Genomic_DNA"/>
</dbReference>
<dbReference type="SUPFAM" id="SSF141099">
    <property type="entry name" value="Atu1913-like"/>
    <property type="match status" value="1"/>
</dbReference>
<evidence type="ECO:0000313" key="3">
    <source>
        <dbReference type="EMBL" id="KYC47977.1"/>
    </source>
</evidence>
<dbReference type="EMBL" id="LNGE01000013">
    <property type="protein sequence ID" value="KYC45686.1"/>
    <property type="molecule type" value="Genomic_DNA"/>
</dbReference>
<accession>A0A150ISL1</accession>
<dbReference type="Proteomes" id="UP000092403">
    <property type="component" value="Unassembled WGS sequence"/>
</dbReference>
<keyword evidence="1" id="KW-0812">Transmembrane</keyword>
<accession>A0A150IKY7</accession>
<dbReference type="Proteomes" id="UP000092401">
    <property type="component" value="Unassembled WGS sequence"/>
</dbReference>